<dbReference type="InterPro" id="IPR038212">
    <property type="entry name" value="TF_EnY2_sf"/>
</dbReference>
<dbReference type="GO" id="GO:0003713">
    <property type="term" value="F:transcription coactivator activity"/>
    <property type="evidence" value="ECO:0007669"/>
    <property type="project" value="InterPro"/>
</dbReference>
<sequence length="126" mass="14597">MELLRERLVECSWRDEMKALCRAYARKKGRNNVTVDDLIHVITPKGRGTFHLVMLHCVIIAQLMLDFTIRKQKRNLDINDNTHVHHVKPETSDWVISNGAQREQIPLCHCGSVRMVFKGTRTGHVL</sequence>
<dbReference type="Gene3D" id="1.10.246.140">
    <property type="match status" value="1"/>
</dbReference>
<dbReference type="Proteomes" id="UP000604825">
    <property type="component" value="Unassembled WGS sequence"/>
</dbReference>
<comment type="caution">
    <text evidence="1">The sequence shown here is derived from an EMBL/GenBank/DDBJ whole genome shotgun (WGS) entry which is preliminary data.</text>
</comment>
<dbReference type="GO" id="GO:0005643">
    <property type="term" value="C:nuclear pore"/>
    <property type="evidence" value="ECO:0007669"/>
    <property type="project" value="InterPro"/>
</dbReference>
<dbReference type="Pfam" id="PF10163">
    <property type="entry name" value="EnY2"/>
    <property type="match status" value="1"/>
</dbReference>
<gene>
    <name evidence="1" type="ORF">NCGR_LOCUS23577</name>
</gene>
<protein>
    <recommendedName>
        <fullName evidence="3">Enhancer of yellow 2 transcription factor homolog</fullName>
    </recommendedName>
</protein>
<accession>A0A811P6R7</accession>
<dbReference type="GO" id="GO:0006406">
    <property type="term" value="P:mRNA export from nucleus"/>
    <property type="evidence" value="ECO:0007669"/>
    <property type="project" value="InterPro"/>
</dbReference>
<name>A0A811P6R7_9POAL</name>
<dbReference type="AlphaFoldDB" id="A0A811P6R7"/>
<reference evidence="1" key="1">
    <citation type="submission" date="2020-10" db="EMBL/GenBank/DDBJ databases">
        <authorList>
            <person name="Han B."/>
            <person name="Lu T."/>
            <person name="Zhao Q."/>
            <person name="Huang X."/>
            <person name="Zhao Y."/>
        </authorList>
    </citation>
    <scope>NUCLEOTIDE SEQUENCE</scope>
</reference>
<evidence type="ECO:0000313" key="2">
    <source>
        <dbReference type="Proteomes" id="UP000604825"/>
    </source>
</evidence>
<evidence type="ECO:0008006" key="3">
    <source>
        <dbReference type="Google" id="ProtNLM"/>
    </source>
</evidence>
<keyword evidence="2" id="KW-1185">Reference proteome</keyword>
<evidence type="ECO:0000313" key="1">
    <source>
        <dbReference type="EMBL" id="CAD6235317.1"/>
    </source>
</evidence>
<dbReference type="EMBL" id="CAJGYO010000006">
    <property type="protein sequence ID" value="CAD6235317.1"/>
    <property type="molecule type" value="Genomic_DNA"/>
</dbReference>
<proteinExistence type="predicted"/>
<dbReference type="GO" id="GO:0000124">
    <property type="term" value="C:SAGA complex"/>
    <property type="evidence" value="ECO:0007669"/>
    <property type="project" value="InterPro"/>
</dbReference>
<dbReference type="OrthoDB" id="6221744at2759"/>
<dbReference type="InterPro" id="IPR018783">
    <property type="entry name" value="TF_ENY2"/>
</dbReference>
<organism evidence="1 2">
    <name type="scientific">Miscanthus lutarioriparius</name>
    <dbReference type="NCBI Taxonomy" id="422564"/>
    <lineage>
        <taxon>Eukaryota</taxon>
        <taxon>Viridiplantae</taxon>
        <taxon>Streptophyta</taxon>
        <taxon>Embryophyta</taxon>
        <taxon>Tracheophyta</taxon>
        <taxon>Spermatophyta</taxon>
        <taxon>Magnoliopsida</taxon>
        <taxon>Liliopsida</taxon>
        <taxon>Poales</taxon>
        <taxon>Poaceae</taxon>
        <taxon>PACMAD clade</taxon>
        <taxon>Panicoideae</taxon>
        <taxon>Andropogonodae</taxon>
        <taxon>Andropogoneae</taxon>
        <taxon>Saccharinae</taxon>
        <taxon>Miscanthus</taxon>
    </lineage>
</organism>
<dbReference type="PANTHER" id="PTHR12514">
    <property type="entry name" value="ENHANCER OF YELLOW 2 TRANSCRIPTION FACTOR"/>
    <property type="match status" value="1"/>
</dbReference>